<keyword evidence="8" id="KW-1133">Transmembrane helix</keyword>
<keyword evidence="6" id="KW-0460">Magnesium</keyword>
<evidence type="ECO:0000256" key="2">
    <source>
        <dbReference type="ARBA" id="ARBA00006024"/>
    </source>
</evidence>
<reference evidence="9 10" key="1">
    <citation type="submission" date="2015-03" db="EMBL/GenBank/DDBJ databases">
        <authorList>
            <person name="Murphy D."/>
        </authorList>
    </citation>
    <scope>NUCLEOTIDE SEQUENCE [LARGE SCALE GENOMIC DNA]</scope>
    <source>
        <strain evidence="9 10">D16</strain>
    </source>
</reference>
<keyword evidence="4" id="KW-0547">Nucleotide-binding</keyword>
<keyword evidence="8" id="KW-0812">Transmembrane</keyword>
<dbReference type="InterPro" id="IPR051949">
    <property type="entry name" value="Cation_Transport_ATPase"/>
</dbReference>
<dbReference type="GO" id="GO:0005524">
    <property type="term" value="F:ATP binding"/>
    <property type="evidence" value="ECO:0007669"/>
    <property type="project" value="UniProtKB-KW"/>
</dbReference>
<accession>A0A0U1DYL0</accession>
<comment type="subcellular location">
    <subcellularLocation>
        <location evidence="1">Membrane</location>
        <topology evidence="1">Multi-pass membrane protein</topology>
    </subcellularLocation>
</comment>
<feature type="transmembrane region" description="Helical" evidence="8">
    <location>
        <begin position="27"/>
        <end position="44"/>
    </location>
</feature>
<evidence type="ECO:0000313" key="10">
    <source>
        <dbReference type="Proteomes" id="UP000182227"/>
    </source>
</evidence>
<dbReference type="GO" id="GO:0016020">
    <property type="term" value="C:membrane"/>
    <property type="evidence" value="ECO:0007669"/>
    <property type="project" value="UniProtKB-SubCell"/>
</dbReference>
<dbReference type="PANTHER" id="PTHR43079">
    <property type="entry name" value="PROBABLE CADMIUM/ZINC-TRANSPORTING ATPASE HMA1"/>
    <property type="match status" value="1"/>
</dbReference>
<evidence type="ECO:0000256" key="3">
    <source>
        <dbReference type="ARBA" id="ARBA00022723"/>
    </source>
</evidence>
<name>A0A0U1DYL0_9MYCO</name>
<keyword evidence="8" id="KW-0472">Membrane</keyword>
<dbReference type="EMBL" id="CTEF01000009">
    <property type="protein sequence ID" value="CQD25141.1"/>
    <property type="molecule type" value="Genomic_DNA"/>
</dbReference>
<dbReference type="PANTHER" id="PTHR43079:SF1">
    <property type="entry name" value="CADMIUM_ZINC-TRANSPORTING ATPASE HMA1, CHLOROPLASTIC-RELATED"/>
    <property type="match status" value="1"/>
</dbReference>
<keyword evidence="7" id="KW-1278">Translocase</keyword>
<protein>
    <submittedName>
        <fullName evidence="9">Heavy metal translocating P-type ATPase</fullName>
    </submittedName>
</protein>
<comment type="similarity">
    <text evidence="2">Belongs to the cation transport ATPase (P-type) (TC 3.A.3) family. Type IB subfamily.</text>
</comment>
<feature type="transmembrane region" description="Helical" evidence="8">
    <location>
        <begin position="50"/>
        <end position="68"/>
    </location>
</feature>
<organism evidence="9 10">
    <name type="scientific">Mycolicibacterium conceptionense</name>
    <dbReference type="NCBI Taxonomy" id="451644"/>
    <lineage>
        <taxon>Bacteria</taxon>
        <taxon>Bacillati</taxon>
        <taxon>Actinomycetota</taxon>
        <taxon>Actinomycetes</taxon>
        <taxon>Mycobacteriales</taxon>
        <taxon>Mycobacteriaceae</taxon>
        <taxon>Mycolicibacterium</taxon>
    </lineage>
</organism>
<evidence type="ECO:0000256" key="7">
    <source>
        <dbReference type="ARBA" id="ARBA00022967"/>
    </source>
</evidence>
<proteinExistence type="inferred from homology"/>
<dbReference type="GO" id="GO:0046872">
    <property type="term" value="F:metal ion binding"/>
    <property type="evidence" value="ECO:0007669"/>
    <property type="project" value="UniProtKB-KW"/>
</dbReference>
<evidence type="ECO:0000256" key="8">
    <source>
        <dbReference type="SAM" id="Phobius"/>
    </source>
</evidence>
<keyword evidence="3" id="KW-0479">Metal-binding</keyword>
<evidence type="ECO:0000256" key="4">
    <source>
        <dbReference type="ARBA" id="ARBA00022741"/>
    </source>
</evidence>
<sequence>MSDACCGPQDDTEPQAGPEKLWQVRELQLAALSAVLLLAGWLVARAGYESWSLAIELVAVLAAASTFVPDALRNLRHGRIGVGTLMTIAAVGAVALGQIAEAALLGILFSIAEGLEHYAVTRTRRGLRACCRWCHPKSPSSGVAVKSPCHHRIW</sequence>
<feature type="transmembrane region" description="Helical" evidence="8">
    <location>
        <begin position="80"/>
        <end position="100"/>
    </location>
</feature>
<keyword evidence="5" id="KW-0067">ATP-binding</keyword>
<evidence type="ECO:0000256" key="5">
    <source>
        <dbReference type="ARBA" id="ARBA00022840"/>
    </source>
</evidence>
<evidence type="ECO:0000256" key="6">
    <source>
        <dbReference type="ARBA" id="ARBA00022842"/>
    </source>
</evidence>
<evidence type="ECO:0000313" key="9">
    <source>
        <dbReference type="EMBL" id="CQD25141.1"/>
    </source>
</evidence>
<evidence type="ECO:0000256" key="1">
    <source>
        <dbReference type="ARBA" id="ARBA00004141"/>
    </source>
</evidence>
<gene>
    <name evidence="9" type="ORF">BN970_06939</name>
</gene>
<dbReference type="Proteomes" id="UP000182227">
    <property type="component" value="Unassembled WGS sequence"/>
</dbReference>
<dbReference type="AlphaFoldDB" id="A0A0U1DYL0"/>